<sequence>MPSSDPKSNTSGRANASASGGGNPPTKDDVARLQRYQEKSGKDQSYRDFVSRLQSIADKSPSVGRNAQNTG</sequence>
<evidence type="ECO:0000313" key="2">
    <source>
        <dbReference type="EMBL" id="OCL11245.1"/>
    </source>
</evidence>
<evidence type="ECO:0000256" key="1">
    <source>
        <dbReference type="SAM" id="MobiDB-lite"/>
    </source>
</evidence>
<keyword evidence="3" id="KW-1185">Reference proteome</keyword>
<feature type="compositionally biased region" description="Low complexity" evidence="1">
    <location>
        <begin position="8"/>
        <end position="18"/>
    </location>
</feature>
<protein>
    <submittedName>
        <fullName evidence="2">Uncharacterized protein</fullName>
    </submittedName>
</protein>
<name>A0A8E2F639_9PEZI</name>
<accession>A0A8E2F639</accession>
<dbReference type="Proteomes" id="UP000250140">
    <property type="component" value="Unassembled WGS sequence"/>
</dbReference>
<dbReference type="EMBL" id="KV749091">
    <property type="protein sequence ID" value="OCL11245.1"/>
    <property type="molecule type" value="Genomic_DNA"/>
</dbReference>
<evidence type="ECO:0000313" key="3">
    <source>
        <dbReference type="Proteomes" id="UP000250140"/>
    </source>
</evidence>
<dbReference type="AlphaFoldDB" id="A0A8E2F639"/>
<proteinExistence type="predicted"/>
<feature type="region of interest" description="Disordered" evidence="1">
    <location>
        <begin position="1"/>
        <end position="30"/>
    </location>
</feature>
<organism evidence="2 3">
    <name type="scientific">Glonium stellatum</name>
    <dbReference type="NCBI Taxonomy" id="574774"/>
    <lineage>
        <taxon>Eukaryota</taxon>
        <taxon>Fungi</taxon>
        <taxon>Dikarya</taxon>
        <taxon>Ascomycota</taxon>
        <taxon>Pezizomycotina</taxon>
        <taxon>Dothideomycetes</taxon>
        <taxon>Pleosporomycetidae</taxon>
        <taxon>Gloniales</taxon>
        <taxon>Gloniaceae</taxon>
        <taxon>Glonium</taxon>
    </lineage>
</organism>
<gene>
    <name evidence="2" type="ORF">AOQ84DRAFT_386967</name>
</gene>
<reference evidence="2 3" key="1">
    <citation type="journal article" date="2016" name="Nat. Commun.">
        <title>Ectomycorrhizal ecology is imprinted in the genome of the dominant symbiotic fungus Cenococcum geophilum.</title>
        <authorList>
            <consortium name="DOE Joint Genome Institute"/>
            <person name="Peter M."/>
            <person name="Kohler A."/>
            <person name="Ohm R.A."/>
            <person name="Kuo A."/>
            <person name="Krutzmann J."/>
            <person name="Morin E."/>
            <person name="Arend M."/>
            <person name="Barry K.W."/>
            <person name="Binder M."/>
            <person name="Choi C."/>
            <person name="Clum A."/>
            <person name="Copeland A."/>
            <person name="Grisel N."/>
            <person name="Haridas S."/>
            <person name="Kipfer T."/>
            <person name="LaButti K."/>
            <person name="Lindquist E."/>
            <person name="Lipzen A."/>
            <person name="Maire R."/>
            <person name="Meier B."/>
            <person name="Mihaltcheva S."/>
            <person name="Molinier V."/>
            <person name="Murat C."/>
            <person name="Poggeler S."/>
            <person name="Quandt C.A."/>
            <person name="Sperisen C."/>
            <person name="Tritt A."/>
            <person name="Tisserant E."/>
            <person name="Crous P.W."/>
            <person name="Henrissat B."/>
            <person name="Nehls U."/>
            <person name="Egli S."/>
            <person name="Spatafora J.W."/>
            <person name="Grigoriev I.V."/>
            <person name="Martin F.M."/>
        </authorList>
    </citation>
    <scope>NUCLEOTIDE SEQUENCE [LARGE SCALE GENOMIC DNA]</scope>
    <source>
        <strain evidence="2 3">CBS 207.34</strain>
    </source>
</reference>